<dbReference type="Pfam" id="PF03747">
    <property type="entry name" value="ADP_ribosyl_GH"/>
    <property type="match status" value="1"/>
</dbReference>
<comment type="similarity">
    <text evidence="1">Belongs to the ADP-ribosylglycohydrolase family.</text>
</comment>
<dbReference type="InterPro" id="IPR050792">
    <property type="entry name" value="ADP-ribosylglycohydrolase"/>
</dbReference>
<dbReference type="PANTHER" id="PTHR16222">
    <property type="entry name" value="ADP-RIBOSYLGLYCOHYDROLASE"/>
    <property type="match status" value="1"/>
</dbReference>
<feature type="binding site" evidence="3">
    <location>
        <position position="51"/>
    </location>
    <ligand>
        <name>Mg(2+)</name>
        <dbReference type="ChEBI" id="CHEBI:18420"/>
        <label>1</label>
    </ligand>
</feature>
<keyword evidence="3" id="KW-0460">Magnesium</keyword>
<evidence type="ECO:0008006" key="6">
    <source>
        <dbReference type="Google" id="ProtNLM"/>
    </source>
</evidence>
<dbReference type="GO" id="GO:0016787">
    <property type="term" value="F:hydrolase activity"/>
    <property type="evidence" value="ECO:0007669"/>
    <property type="project" value="UniProtKB-KW"/>
</dbReference>
<evidence type="ECO:0000256" key="2">
    <source>
        <dbReference type="ARBA" id="ARBA00022801"/>
    </source>
</evidence>
<feature type="binding site" evidence="3">
    <location>
        <position position="241"/>
    </location>
    <ligand>
        <name>Mg(2+)</name>
        <dbReference type="ChEBI" id="CHEBI:18420"/>
        <label>1</label>
    </ligand>
</feature>
<dbReference type="SUPFAM" id="SSF101478">
    <property type="entry name" value="ADP-ribosylglycohydrolase"/>
    <property type="match status" value="1"/>
</dbReference>
<evidence type="ECO:0000256" key="3">
    <source>
        <dbReference type="PIRSR" id="PIRSR605502-1"/>
    </source>
</evidence>
<dbReference type="PANTHER" id="PTHR16222:SF24">
    <property type="entry name" value="ADP-RIBOSYLHYDROLASE ARH3"/>
    <property type="match status" value="1"/>
</dbReference>
<dbReference type="Proteomes" id="UP000261174">
    <property type="component" value="Unassembled WGS sequence"/>
</dbReference>
<feature type="binding site" evidence="3">
    <location>
        <position position="53"/>
    </location>
    <ligand>
        <name>Mg(2+)</name>
        <dbReference type="ChEBI" id="CHEBI:18420"/>
        <label>1</label>
    </ligand>
</feature>
<keyword evidence="2" id="KW-0378">Hydrolase</keyword>
<dbReference type="GO" id="GO:0046872">
    <property type="term" value="F:metal ion binding"/>
    <property type="evidence" value="ECO:0007669"/>
    <property type="project" value="UniProtKB-KW"/>
</dbReference>
<dbReference type="InterPro" id="IPR036705">
    <property type="entry name" value="Ribosyl_crysJ1_sf"/>
</dbReference>
<sequence>MQITDRFKGCIIGGAIGDAWGSAWEFDQQKDDKATWYWGKKPEPDRSWKLTDDTQLTLATCEILGMHRKIEPARLAAHFLLYYKEGRLNGVGASTLKALRDLEAGIPWQYAGRGGEYAAGNGAAMRIAPLAFCDISREGIFDVCRITHQHTEAYAGALGVVLAIRAIIEGKDVWEVLIDQLPDTMVRDRIVAIRECRDIRTAAVLGCNGYVVNSVPFAIFAATREGAVEQMYAEIIAAGGDTDTNASIAGQIKGAEIGINAIPQGLQEKLKKLKEYEWMQQIIESF</sequence>
<feature type="binding site" evidence="3">
    <location>
        <position position="244"/>
    </location>
    <ligand>
        <name>Mg(2+)</name>
        <dbReference type="ChEBI" id="CHEBI:18420"/>
        <label>1</label>
    </ligand>
</feature>
<dbReference type="OrthoDB" id="9798107at2"/>
<protein>
    <recommendedName>
        <fullName evidence="6">ADP-ribosylglycohydrolase family protein</fullName>
    </recommendedName>
</protein>
<dbReference type="AlphaFoldDB" id="A0A3E1NVF5"/>
<gene>
    <name evidence="4" type="ORF">DXN04_27410</name>
</gene>
<evidence type="ECO:0000313" key="4">
    <source>
        <dbReference type="EMBL" id="RFM31886.1"/>
    </source>
</evidence>
<comment type="cofactor">
    <cofactor evidence="3">
        <name>Mg(2+)</name>
        <dbReference type="ChEBI" id="CHEBI:18420"/>
    </cofactor>
    <text evidence="3">Binds 2 magnesium ions per subunit.</text>
</comment>
<name>A0A3E1NVF5_9BACT</name>
<evidence type="ECO:0000256" key="1">
    <source>
        <dbReference type="ARBA" id="ARBA00010702"/>
    </source>
</evidence>
<accession>A0A3E1NVF5</accession>
<proteinExistence type="inferred from homology"/>
<dbReference type="Gene3D" id="1.10.4080.10">
    <property type="entry name" value="ADP-ribosylation/Crystallin J1"/>
    <property type="match status" value="1"/>
</dbReference>
<dbReference type="InterPro" id="IPR005502">
    <property type="entry name" value="Ribosyl_crysJ1"/>
</dbReference>
<feature type="binding site" evidence="3">
    <location>
        <position position="52"/>
    </location>
    <ligand>
        <name>Mg(2+)</name>
        <dbReference type="ChEBI" id="CHEBI:18420"/>
        <label>1</label>
    </ligand>
</feature>
<organism evidence="4 5">
    <name type="scientific">Chitinophaga silvisoli</name>
    <dbReference type="NCBI Taxonomy" id="2291814"/>
    <lineage>
        <taxon>Bacteria</taxon>
        <taxon>Pseudomonadati</taxon>
        <taxon>Bacteroidota</taxon>
        <taxon>Chitinophagia</taxon>
        <taxon>Chitinophagales</taxon>
        <taxon>Chitinophagaceae</taxon>
        <taxon>Chitinophaga</taxon>
    </lineage>
</organism>
<dbReference type="EMBL" id="QTJV01000012">
    <property type="protein sequence ID" value="RFM31886.1"/>
    <property type="molecule type" value="Genomic_DNA"/>
</dbReference>
<dbReference type="RefSeq" id="WP_116856594.1">
    <property type="nucleotide sequence ID" value="NZ_QTJV01000012.1"/>
</dbReference>
<reference evidence="4 5" key="1">
    <citation type="submission" date="2018-08" db="EMBL/GenBank/DDBJ databases">
        <title>Chitinophaga sp. K20C18050901, a novel bacterium isolated from forest soil.</title>
        <authorList>
            <person name="Wang C."/>
        </authorList>
    </citation>
    <scope>NUCLEOTIDE SEQUENCE [LARGE SCALE GENOMIC DNA]</scope>
    <source>
        <strain evidence="4 5">K20C18050901</strain>
    </source>
</reference>
<feature type="binding site" evidence="3">
    <location>
        <position position="243"/>
    </location>
    <ligand>
        <name>Mg(2+)</name>
        <dbReference type="ChEBI" id="CHEBI:18420"/>
        <label>1</label>
    </ligand>
</feature>
<comment type="caution">
    <text evidence="4">The sequence shown here is derived from an EMBL/GenBank/DDBJ whole genome shotgun (WGS) entry which is preliminary data.</text>
</comment>
<evidence type="ECO:0000313" key="5">
    <source>
        <dbReference type="Proteomes" id="UP000261174"/>
    </source>
</evidence>
<keyword evidence="5" id="KW-1185">Reference proteome</keyword>
<keyword evidence="3" id="KW-0479">Metal-binding</keyword>